<gene>
    <name evidence="3" type="ORF">PG993_014050</name>
</gene>
<feature type="compositionally biased region" description="Polar residues" evidence="1">
    <location>
        <begin position="31"/>
        <end position="41"/>
    </location>
</feature>
<dbReference type="Proteomes" id="UP001444661">
    <property type="component" value="Unassembled WGS sequence"/>
</dbReference>
<evidence type="ECO:0000256" key="1">
    <source>
        <dbReference type="SAM" id="MobiDB-lite"/>
    </source>
</evidence>
<feature type="region of interest" description="Disordered" evidence="1">
    <location>
        <begin position="1"/>
        <end position="74"/>
    </location>
</feature>
<feature type="transmembrane region" description="Helical" evidence="2">
    <location>
        <begin position="85"/>
        <end position="107"/>
    </location>
</feature>
<accession>A0ABR1RRY2</accession>
<protein>
    <submittedName>
        <fullName evidence="3">Uncharacterized protein</fullName>
    </submittedName>
</protein>
<evidence type="ECO:0000313" key="3">
    <source>
        <dbReference type="EMBL" id="KAK8017724.1"/>
    </source>
</evidence>
<dbReference type="EMBL" id="JAQQWK010000013">
    <property type="protein sequence ID" value="KAK8017724.1"/>
    <property type="molecule type" value="Genomic_DNA"/>
</dbReference>
<feature type="transmembrane region" description="Helical" evidence="2">
    <location>
        <begin position="645"/>
        <end position="668"/>
    </location>
</feature>
<evidence type="ECO:0000256" key="2">
    <source>
        <dbReference type="SAM" id="Phobius"/>
    </source>
</evidence>
<keyword evidence="2" id="KW-0472">Membrane</keyword>
<reference evidence="3 4" key="1">
    <citation type="submission" date="2023-01" db="EMBL/GenBank/DDBJ databases">
        <title>Analysis of 21 Apiospora genomes using comparative genomics revels a genus with tremendous synthesis potential of carbohydrate active enzymes and secondary metabolites.</title>
        <authorList>
            <person name="Sorensen T."/>
        </authorList>
    </citation>
    <scope>NUCLEOTIDE SEQUENCE [LARGE SCALE GENOMIC DNA]</scope>
    <source>
        <strain evidence="3 4">CBS 33761</strain>
    </source>
</reference>
<organism evidence="3 4">
    <name type="scientific">Apiospora rasikravindrae</name>
    <dbReference type="NCBI Taxonomy" id="990691"/>
    <lineage>
        <taxon>Eukaryota</taxon>
        <taxon>Fungi</taxon>
        <taxon>Dikarya</taxon>
        <taxon>Ascomycota</taxon>
        <taxon>Pezizomycotina</taxon>
        <taxon>Sordariomycetes</taxon>
        <taxon>Xylariomycetidae</taxon>
        <taxon>Amphisphaeriales</taxon>
        <taxon>Apiosporaceae</taxon>
        <taxon>Apiospora</taxon>
    </lineage>
</organism>
<evidence type="ECO:0000313" key="4">
    <source>
        <dbReference type="Proteomes" id="UP001444661"/>
    </source>
</evidence>
<proteinExistence type="predicted"/>
<keyword evidence="4" id="KW-1185">Reference proteome</keyword>
<sequence>MLSPPPRESIELVQGPSMPLDSQAAFHENMPVSQHESTTNVPLDRWDMPRTTSKSDSTTHESLLGHPKRQPPPRPFWERLGKSGLFILVIGTILLFGSVGNLLFLWIGAERASRNVDPGPLWRTIAFSGWITRTITISSAAMRAVITMQAAAVTSMISALFLESANTELLHLPLLSITRAVRLSPVSLLLPYILGRKGPFKATYSLIILLSSVLVVVSQFVSTILLSDFASIHIAGPENSTSIYFADPVFSVVDSVLFSNRNNLFGNAPSAFWRFAEYREDPENEENQATSGYADTGVTIRAAIPWAEESSRLRLMRYSGTARMWYARVLCVSPSLSNVILKTINNTIPKTPSTITGNFIIDHAHPNLIRSGRNDGNSFFNCSLHLDNGVVICPTTTSGYNIKLHSPFTSENKGLATLSFMVFKVNIGKIYEESPSEYKDWAFLRHGPWTTAVHPSDHEMFSASECFTTISSINANVTMSGAPAASEPTMHWPLDPSKIGYDSGFPDTSEIRRQLGVTREKRELSSRGLLALDPNGALSEIVSYLQSAGLGGIISTSQTLGLGRGVNWQSKNDIARSQYVAAHDVHTAIFLDILKTTNNPAYAIQALSTTLYQMQYFEESYRWIYNHSASYVMSQEISIPVQKTGLLVVAGIFAVHIVVVGTTAAIFLRRTRATLLGNVWQSVAQVISDKTTDILWRADSMTDKEVKEELSGTAYNPKIKAAGVIRRRQNGRNEFGSLAD</sequence>
<name>A0ABR1RRY2_9PEZI</name>
<comment type="caution">
    <text evidence="3">The sequence shown here is derived from an EMBL/GenBank/DDBJ whole genome shotgun (WGS) entry which is preliminary data.</text>
</comment>
<feature type="transmembrane region" description="Helical" evidence="2">
    <location>
        <begin position="206"/>
        <end position="226"/>
    </location>
</feature>
<keyword evidence="2" id="KW-1133">Transmembrane helix</keyword>
<keyword evidence="2" id="KW-0812">Transmembrane</keyword>